<comment type="caution">
    <text evidence="3">The sequence shown here is derived from an EMBL/GenBank/DDBJ whole genome shotgun (WGS) entry which is preliminary data.</text>
</comment>
<dbReference type="InterPro" id="IPR012867">
    <property type="entry name" value="DUF1648"/>
</dbReference>
<name>A0A5D0MBX0_9BACT</name>
<proteinExistence type="predicted"/>
<organism evidence="3 4">
    <name type="scientific">Candidatus Mcinerneyibacterium aminivorans</name>
    <dbReference type="NCBI Taxonomy" id="2703815"/>
    <lineage>
        <taxon>Bacteria</taxon>
        <taxon>Candidatus Macinerneyibacteriota</taxon>
        <taxon>Candidatus Mcinerneyibacteria</taxon>
        <taxon>Candidatus Mcinerneyibacteriales</taxon>
        <taxon>Candidatus Mcinerneyibacteriaceae</taxon>
        <taxon>Candidatus Mcinerneyibacterium</taxon>
    </lineage>
</organism>
<feature type="transmembrane region" description="Helical" evidence="1">
    <location>
        <begin position="53"/>
        <end position="71"/>
    </location>
</feature>
<feature type="transmembrane region" description="Helical" evidence="1">
    <location>
        <begin position="118"/>
        <end position="138"/>
    </location>
</feature>
<dbReference type="PIRSF" id="PIRSF038959">
    <property type="entry name" value="SdpI"/>
    <property type="match status" value="1"/>
</dbReference>
<dbReference type="Proteomes" id="UP000324143">
    <property type="component" value="Unassembled WGS sequence"/>
</dbReference>
<feature type="transmembrane region" description="Helical" evidence="1">
    <location>
        <begin position="165"/>
        <end position="185"/>
    </location>
</feature>
<protein>
    <submittedName>
        <fullName evidence="3">SdpI family protein</fullName>
    </submittedName>
</protein>
<reference evidence="3" key="1">
    <citation type="submission" date="2019-08" db="EMBL/GenBank/DDBJ databases">
        <title>Genomic characterization of a novel candidate phylum (ARYD3) from a high temperature, high salinity tertiary oil reservoir in north central Oklahoma, USA.</title>
        <authorList>
            <person name="Youssef N.H."/>
            <person name="Yadav A."/>
            <person name="Elshahed M.S."/>
        </authorList>
    </citation>
    <scope>NUCLEOTIDE SEQUENCE [LARGE SCALE GENOMIC DNA]</scope>
    <source>
        <strain evidence="3">ARYD3</strain>
    </source>
</reference>
<keyword evidence="4" id="KW-1185">Reference proteome</keyword>
<feature type="transmembrane region" description="Helical" evidence="1">
    <location>
        <begin position="191"/>
        <end position="216"/>
    </location>
</feature>
<evidence type="ECO:0000313" key="3">
    <source>
        <dbReference type="EMBL" id="TYB30526.1"/>
    </source>
</evidence>
<keyword evidence="1" id="KW-0472">Membrane</keyword>
<keyword evidence="1" id="KW-0812">Transmembrane</keyword>
<dbReference type="InterPro" id="IPR026272">
    <property type="entry name" value="SdpI"/>
</dbReference>
<keyword evidence="1" id="KW-1133">Transmembrane helix</keyword>
<sequence>MGRLKKFKSSIIVLILQIIGTFIFWLILSPSSKIPIRWNINGKIDAYVNKTEGLVLFLVINILIFLILYFLPKISFRYKKNKKTFSKVIPKFSFVIVLMITLLHQFSLWMGTHQEFNYSINIIFVILGISFVLIGNLLPKIPLNFYMGIRTPWSLSSEENWEKTALIGGYSFSIAGILFFIRALILTFNFILNLSFFIIVLLTVLFPVIYSLFLYFKERKRN</sequence>
<dbReference type="GO" id="GO:0009636">
    <property type="term" value="P:response to toxic substance"/>
    <property type="evidence" value="ECO:0007669"/>
    <property type="project" value="TreeGrafter"/>
</dbReference>
<gene>
    <name evidence="3" type="ORF">FXF47_08770</name>
</gene>
<dbReference type="Pfam" id="PF07853">
    <property type="entry name" value="DUF1648"/>
    <property type="match status" value="1"/>
</dbReference>
<dbReference type="EMBL" id="VSIX01000124">
    <property type="protein sequence ID" value="TYB30526.1"/>
    <property type="molecule type" value="Genomic_DNA"/>
</dbReference>
<accession>A0A5D0MBX0</accession>
<evidence type="ECO:0000313" key="4">
    <source>
        <dbReference type="Proteomes" id="UP000324143"/>
    </source>
</evidence>
<evidence type="ECO:0000256" key="1">
    <source>
        <dbReference type="SAM" id="Phobius"/>
    </source>
</evidence>
<dbReference type="PANTHER" id="PTHR37810">
    <property type="entry name" value="IMMUNITY PROTEIN SDPI"/>
    <property type="match status" value="1"/>
</dbReference>
<feature type="domain" description="DUF1648" evidence="2">
    <location>
        <begin position="14"/>
        <end position="60"/>
    </location>
</feature>
<evidence type="ECO:0000259" key="2">
    <source>
        <dbReference type="Pfam" id="PF07853"/>
    </source>
</evidence>
<feature type="transmembrane region" description="Helical" evidence="1">
    <location>
        <begin position="92"/>
        <end position="112"/>
    </location>
</feature>
<dbReference type="AlphaFoldDB" id="A0A5D0MBX0"/>
<dbReference type="InterPro" id="IPR025962">
    <property type="entry name" value="SdpI/YhfL"/>
</dbReference>
<feature type="transmembrane region" description="Helical" evidence="1">
    <location>
        <begin position="7"/>
        <end position="28"/>
    </location>
</feature>
<dbReference type="PANTHER" id="PTHR37810:SF5">
    <property type="entry name" value="IMMUNITY PROTEIN SDPI"/>
    <property type="match status" value="1"/>
</dbReference>
<dbReference type="Pfam" id="PF13630">
    <property type="entry name" value="SdpI"/>
    <property type="match status" value="1"/>
</dbReference>